<dbReference type="SMART" id="SM00054">
    <property type="entry name" value="EFh"/>
    <property type="match status" value="2"/>
</dbReference>
<keyword evidence="1" id="KW-0106">Calcium</keyword>
<evidence type="ECO:0000256" key="3">
    <source>
        <dbReference type="SAM" id="MobiDB-lite"/>
    </source>
</evidence>
<dbReference type="Gene3D" id="3.10.20.650">
    <property type="match status" value="1"/>
</dbReference>
<dbReference type="SUPFAM" id="SSF47473">
    <property type="entry name" value="EF-hand"/>
    <property type="match status" value="1"/>
</dbReference>
<protein>
    <submittedName>
        <fullName evidence="5">Uncharacterized protein TCIL3000_11_12750</fullName>
    </submittedName>
</protein>
<evidence type="ECO:0000313" key="5">
    <source>
        <dbReference type="EMBL" id="CCC95779.1"/>
    </source>
</evidence>
<dbReference type="EMBL" id="HE575324">
    <property type="protein sequence ID" value="CCC95779.1"/>
    <property type="molecule type" value="Genomic_DNA"/>
</dbReference>
<dbReference type="PROSITE" id="PS50222">
    <property type="entry name" value="EF_HAND_2"/>
    <property type="match status" value="2"/>
</dbReference>
<dbReference type="Gene3D" id="1.10.238.10">
    <property type="entry name" value="EF-hand"/>
    <property type="match status" value="1"/>
</dbReference>
<feature type="compositionally biased region" description="Polar residues" evidence="3">
    <location>
        <begin position="110"/>
        <end position="135"/>
    </location>
</feature>
<dbReference type="Pfam" id="PF18281">
    <property type="entry name" value="BILBO1_N"/>
    <property type="match status" value="1"/>
</dbReference>
<keyword evidence="2" id="KW-0175">Coiled coil</keyword>
<organism evidence="5">
    <name type="scientific">Trypanosoma congolense (strain IL3000)</name>
    <dbReference type="NCBI Taxonomy" id="1068625"/>
    <lineage>
        <taxon>Eukaryota</taxon>
        <taxon>Discoba</taxon>
        <taxon>Euglenozoa</taxon>
        <taxon>Kinetoplastea</taxon>
        <taxon>Metakinetoplastina</taxon>
        <taxon>Trypanosomatida</taxon>
        <taxon>Trypanosomatidae</taxon>
        <taxon>Trypanosoma</taxon>
        <taxon>Nannomonas</taxon>
    </lineage>
</organism>
<dbReference type="VEuPathDB" id="TriTrypDB:TcIL3000.11.12750"/>
<evidence type="ECO:0000259" key="4">
    <source>
        <dbReference type="PROSITE" id="PS50222"/>
    </source>
</evidence>
<dbReference type="InterPro" id="IPR002048">
    <property type="entry name" value="EF_hand_dom"/>
</dbReference>
<dbReference type="InterPro" id="IPR040747">
    <property type="entry name" value="BILBO1_N"/>
</dbReference>
<feature type="compositionally biased region" description="Polar residues" evidence="3">
    <location>
        <begin position="144"/>
        <end position="170"/>
    </location>
</feature>
<proteinExistence type="predicted"/>
<reference evidence="5" key="1">
    <citation type="journal article" date="2012" name="Proc. Natl. Acad. Sci. U.S.A.">
        <title>Antigenic diversity is generated by distinct evolutionary mechanisms in African trypanosome species.</title>
        <authorList>
            <person name="Jackson A.P."/>
            <person name="Berry A."/>
            <person name="Aslett M."/>
            <person name="Allison H.C."/>
            <person name="Burton P."/>
            <person name="Vavrova-Anderson J."/>
            <person name="Brown R."/>
            <person name="Browne H."/>
            <person name="Corton N."/>
            <person name="Hauser H."/>
            <person name="Gamble J."/>
            <person name="Gilderthorp R."/>
            <person name="Marcello L."/>
            <person name="McQuillan J."/>
            <person name="Otto T.D."/>
            <person name="Quail M.A."/>
            <person name="Sanders M.J."/>
            <person name="van Tonder A."/>
            <person name="Ginger M.L."/>
            <person name="Field M.C."/>
            <person name="Barry J.D."/>
            <person name="Hertz-Fowler C."/>
            <person name="Berriman M."/>
        </authorList>
    </citation>
    <scope>NUCLEOTIDE SEQUENCE</scope>
    <source>
        <strain evidence="5">IL3000</strain>
    </source>
</reference>
<dbReference type="GO" id="GO:0005509">
    <property type="term" value="F:calcium ion binding"/>
    <property type="evidence" value="ECO:0007669"/>
    <property type="project" value="InterPro"/>
</dbReference>
<evidence type="ECO:0000256" key="1">
    <source>
        <dbReference type="ARBA" id="ARBA00022837"/>
    </source>
</evidence>
<dbReference type="FunFam" id="3.10.20.650:FF:000001">
    <property type="entry name" value="Calmodulin-like protein containing EF hand domain"/>
    <property type="match status" value="1"/>
</dbReference>
<gene>
    <name evidence="5" type="ORF">TCIL3000_11_12750</name>
</gene>
<dbReference type="AlphaFoldDB" id="G0V2A7"/>
<dbReference type="Pfam" id="PF13499">
    <property type="entry name" value="EF-hand_7"/>
    <property type="match status" value="1"/>
</dbReference>
<dbReference type="PROSITE" id="PS00018">
    <property type="entry name" value="EF_HAND_1"/>
    <property type="match status" value="1"/>
</dbReference>
<evidence type="ECO:0000256" key="2">
    <source>
        <dbReference type="SAM" id="Coils"/>
    </source>
</evidence>
<dbReference type="InterPro" id="IPR018247">
    <property type="entry name" value="EF_Hand_1_Ca_BS"/>
</dbReference>
<accession>G0V2A7</accession>
<dbReference type="CDD" id="cd00051">
    <property type="entry name" value="EFh"/>
    <property type="match status" value="1"/>
</dbReference>
<sequence>MFIVQVAADIFNNKVNFELSFPSRPSVSELSRATETAFSNEISIRRPDNVPSHKFHASKIKMYDEDRNKWVDLISEDQLVDYCQLYAFQPENQWHKESQKEIPPAIKPPTSGQRLATGASFSQGSRVTPNGSISMQGALAPYNRSRSPVSHRSESQQARHLSIHGSTSNALIPRSQPDVSQEEKLRVLFAELDVKGNRVLDIEDFRHGFTMFNLNFSTATVDDLFEKGDANHDGRITFSEFERFGRLYPIMMDCLYFRSRAFWEEEQIKRSIQSERQAVKQAEQGVEQARHALEEAEAETHAAKDAVAAADADLKDRTDRLRDLTRDMDNAKREKERAIREKKEREKELFDICEREKEMRKDAQEVAREAGEA</sequence>
<feature type="domain" description="EF-hand" evidence="4">
    <location>
        <begin position="180"/>
        <end position="215"/>
    </location>
</feature>
<feature type="coiled-coil region" evidence="2">
    <location>
        <begin position="272"/>
        <end position="348"/>
    </location>
</feature>
<dbReference type="InterPro" id="IPR011992">
    <property type="entry name" value="EF-hand-dom_pair"/>
</dbReference>
<feature type="domain" description="EF-hand" evidence="4">
    <location>
        <begin position="216"/>
        <end position="251"/>
    </location>
</feature>
<name>G0V2A7_TRYCI</name>
<feature type="region of interest" description="Disordered" evidence="3">
    <location>
        <begin position="96"/>
        <end position="177"/>
    </location>
</feature>